<accession>A0A971M2X0</accession>
<evidence type="ECO:0000313" key="3">
    <source>
        <dbReference type="Proteomes" id="UP000777265"/>
    </source>
</evidence>
<dbReference type="EMBL" id="JAAYEE010000087">
    <property type="protein sequence ID" value="NLW34855.1"/>
    <property type="molecule type" value="Genomic_DNA"/>
</dbReference>
<dbReference type="SMART" id="SM00530">
    <property type="entry name" value="HTH_XRE"/>
    <property type="match status" value="1"/>
</dbReference>
<name>A0A971M2X0_9BACT</name>
<organism evidence="2 3">
    <name type="scientific">Syntrophorhabdus aromaticivorans</name>
    <dbReference type="NCBI Taxonomy" id="328301"/>
    <lineage>
        <taxon>Bacteria</taxon>
        <taxon>Pseudomonadati</taxon>
        <taxon>Thermodesulfobacteriota</taxon>
        <taxon>Syntrophorhabdia</taxon>
        <taxon>Syntrophorhabdales</taxon>
        <taxon>Syntrophorhabdaceae</taxon>
        <taxon>Syntrophorhabdus</taxon>
    </lineage>
</organism>
<dbReference type="InterPro" id="IPR001387">
    <property type="entry name" value="Cro/C1-type_HTH"/>
</dbReference>
<dbReference type="AlphaFoldDB" id="A0A971M2X0"/>
<evidence type="ECO:0000259" key="1">
    <source>
        <dbReference type="PROSITE" id="PS50943"/>
    </source>
</evidence>
<reference evidence="2" key="2">
    <citation type="submission" date="2020-01" db="EMBL/GenBank/DDBJ databases">
        <authorList>
            <person name="Campanaro S."/>
        </authorList>
    </citation>
    <scope>NUCLEOTIDE SEQUENCE</scope>
    <source>
        <strain evidence="2">AS06rmzACSIP_7</strain>
    </source>
</reference>
<dbReference type="SUPFAM" id="SSF47413">
    <property type="entry name" value="lambda repressor-like DNA-binding domains"/>
    <property type="match status" value="1"/>
</dbReference>
<dbReference type="InterPro" id="IPR010982">
    <property type="entry name" value="Lambda_DNA-bd_dom_sf"/>
</dbReference>
<dbReference type="Pfam" id="PF13744">
    <property type="entry name" value="HTH_37"/>
    <property type="match status" value="1"/>
</dbReference>
<evidence type="ECO:0000313" key="2">
    <source>
        <dbReference type="EMBL" id="NLW34855.1"/>
    </source>
</evidence>
<dbReference type="CDD" id="cd00093">
    <property type="entry name" value="HTH_XRE"/>
    <property type="match status" value="1"/>
</dbReference>
<feature type="domain" description="HTH cro/C1-type" evidence="1">
    <location>
        <begin position="33"/>
        <end position="86"/>
    </location>
</feature>
<dbReference type="Gene3D" id="1.10.260.40">
    <property type="entry name" value="lambda repressor-like DNA-binding domains"/>
    <property type="match status" value="1"/>
</dbReference>
<dbReference type="InterPro" id="IPR039554">
    <property type="entry name" value="HigA2-like_HTH"/>
</dbReference>
<dbReference type="PROSITE" id="PS50943">
    <property type="entry name" value="HTH_CROC1"/>
    <property type="match status" value="1"/>
</dbReference>
<dbReference type="Proteomes" id="UP000777265">
    <property type="component" value="Unassembled WGS sequence"/>
</dbReference>
<proteinExistence type="predicted"/>
<dbReference type="GO" id="GO:0003677">
    <property type="term" value="F:DNA binding"/>
    <property type="evidence" value="ECO:0007669"/>
    <property type="project" value="InterPro"/>
</dbReference>
<comment type="caution">
    <text evidence="2">The sequence shown here is derived from an EMBL/GenBank/DDBJ whole genome shotgun (WGS) entry which is preliminary data.</text>
</comment>
<gene>
    <name evidence="2" type="ORF">GXY80_05150</name>
</gene>
<protein>
    <submittedName>
        <fullName evidence="2">XRE family transcriptional regulator</fullName>
    </submittedName>
</protein>
<reference evidence="2" key="1">
    <citation type="journal article" date="2020" name="Biotechnol. Biofuels">
        <title>New insights from the biogas microbiome by comprehensive genome-resolved metagenomics of nearly 1600 species originating from multiple anaerobic digesters.</title>
        <authorList>
            <person name="Campanaro S."/>
            <person name="Treu L."/>
            <person name="Rodriguez-R L.M."/>
            <person name="Kovalovszki A."/>
            <person name="Ziels R.M."/>
            <person name="Maus I."/>
            <person name="Zhu X."/>
            <person name="Kougias P.G."/>
            <person name="Basile A."/>
            <person name="Luo G."/>
            <person name="Schluter A."/>
            <person name="Konstantinidis K.T."/>
            <person name="Angelidaki I."/>
        </authorList>
    </citation>
    <scope>NUCLEOTIDE SEQUENCE</scope>
    <source>
        <strain evidence="2">AS06rmzACSIP_7</strain>
    </source>
</reference>
<sequence>MAKPYKNLREKMKPEHRRAAEEKAKKMLAEMPLQELRQARHLTQVTLAKNLKVQQASISKIENRTDMYISTLRNMIKAMGGDLEILAKFPDGCVRINQFEEIEENS</sequence>